<comment type="catalytic activity">
    <reaction evidence="11">
        <text>UDP-N-acetyl-alpha-D-muramoyl-L-alanyl-D-glutamate + meso-2,6-diaminopimelate + ATP = UDP-N-acetyl-alpha-D-muramoyl-L-alanyl-gamma-D-glutamyl-meso-2,6-diaminopimelate + ADP + phosphate + H(+)</text>
        <dbReference type="Rhea" id="RHEA:23676"/>
        <dbReference type="ChEBI" id="CHEBI:15378"/>
        <dbReference type="ChEBI" id="CHEBI:30616"/>
        <dbReference type="ChEBI" id="CHEBI:43474"/>
        <dbReference type="ChEBI" id="CHEBI:57791"/>
        <dbReference type="ChEBI" id="CHEBI:83900"/>
        <dbReference type="ChEBI" id="CHEBI:83905"/>
        <dbReference type="ChEBI" id="CHEBI:456216"/>
        <dbReference type="EC" id="6.3.2.13"/>
    </reaction>
</comment>
<keyword evidence="8 11" id="KW-0573">Peptidoglycan synthesis</keyword>
<keyword evidence="6 11" id="KW-0067">ATP-binding</keyword>
<feature type="binding site" evidence="11">
    <location>
        <position position="202"/>
    </location>
    <ligand>
        <name>UDP-N-acetyl-alpha-D-muramoyl-L-alanyl-D-glutamate</name>
        <dbReference type="ChEBI" id="CHEBI:83900"/>
    </ligand>
</feature>
<feature type="binding site" evidence="11">
    <location>
        <begin position="167"/>
        <end position="168"/>
    </location>
    <ligand>
        <name>UDP-N-acetyl-alpha-D-muramoyl-L-alanyl-D-glutamate</name>
        <dbReference type="ChEBI" id="CHEBI:83900"/>
    </ligand>
</feature>
<feature type="binding site" evidence="11">
    <location>
        <position position="166"/>
    </location>
    <ligand>
        <name>UDP-N-acetyl-alpha-D-muramoyl-L-alanyl-D-glutamate</name>
        <dbReference type="ChEBI" id="CHEBI:83900"/>
    </ligand>
</feature>
<evidence type="ECO:0000256" key="12">
    <source>
        <dbReference type="RuleBase" id="RU004135"/>
    </source>
</evidence>
<dbReference type="GO" id="GO:0009252">
    <property type="term" value="P:peptidoglycan biosynthetic process"/>
    <property type="evidence" value="ECO:0007669"/>
    <property type="project" value="UniProtKB-UniRule"/>
</dbReference>
<protein>
    <recommendedName>
        <fullName evidence="11">UDP-N-acetylmuramoyl-L-alanyl-D-glutamate--2,6-diaminopimelate ligase</fullName>
        <ecNumber evidence="11">6.3.2.13</ecNumber>
    </recommendedName>
    <alternativeName>
        <fullName evidence="11">Meso-A2pm-adding enzyme</fullName>
    </alternativeName>
    <alternativeName>
        <fullName evidence="11">Meso-diaminopimelate-adding enzyme</fullName>
    </alternativeName>
    <alternativeName>
        <fullName evidence="11">UDP-MurNAc-L-Ala-D-Glu:meso-diaminopimelate ligase</fullName>
    </alternativeName>
    <alternativeName>
        <fullName evidence="11">UDP-MurNAc-tripeptide synthetase</fullName>
    </alternativeName>
    <alternativeName>
        <fullName evidence="11">UDP-N-acetylmuramyl-tripeptide synthetase</fullName>
    </alternativeName>
</protein>
<dbReference type="GO" id="GO:0005524">
    <property type="term" value="F:ATP binding"/>
    <property type="evidence" value="ECO:0007669"/>
    <property type="project" value="UniProtKB-UniRule"/>
</dbReference>
<dbReference type="SUPFAM" id="SSF53244">
    <property type="entry name" value="MurD-like peptide ligases, peptide-binding domain"/>
    <property type="match status" value="1"/>
</dbReference>
<feature type="short sequence motif" description="Meso-diaminopimelate recognition motif" evidence="11">
    <location>
        <begin position="415"/>
        <end position="418"/>
    </location>
</feature>
<dbReference type="InterPro" id="IPR013221">
    <property type="entry name" value="Mur_ligase_cen"/>
</dbReference>
<evidence type="ECO:0000256" key="8">
    <source>
        <dbReference type="ARBA" id="ARBA00022984"/>
    </source>
</evidence>
<feature type="domain" description="Mur ligase central" evidence="15">
    <location>
        <begin position="125"/>
        <end position="319"/>
    </location>
</feature>
<keyword evidence="4 11" id="KW-0132">Cell division</keyword>
<evidence type="ECO:0000259" key="15">
    <source>
        <dbReference type="Pfam" id="PF08245"/>
    </source>
</evidence>
<organism evidence="16 17">
    <name type="scientific">Fusobacterium necrophorum BL</name>
    <dbReference type="NCBI Taxonomy" id="1441732"/>
    <lineage>
        <taxon>Bacteria</taxon>
        <taxon>Fusobacteriati</taxon>
        <taxon>Fusobacteriota</taxon>
        <taxon>Fusobacteriia</taxon>
        <taxon>Fusobacteriales</taxon>
        <taxon>Fusobacteriaceae</taxon>
        <taxon>Fusobacterium</taxon>
    </lineage>
</organism>
<dbReference type="GO" id="GO:0004326">
    <property type="term" value="F:tetrahydrofolylpolyglutamate synthase activity"/>
    <property type="evidence" value="ECO:0007669"/>
    <property type="project" value="InterPro"/>
</dbReference>
<evidence type="ECO:0000256" key="4">
    <source>
        <dbReference type="ARBA" id="ARBA00022618"/>
    </source>
</evidence>
<feature type="domain" description="Mur ligase N-terminal catalytic" evidence="13">
    <location>
        <begin position="40"/>
        <end position="113"/>
    </location>
</feature>
<keyword evidence="3 11" id="KW-0436">Ligase</keyword>
<reference evidence="16 17" key="1">
    <citation type="submission" date="2014-01" db="EMBL/GenBank/DDBJ databases">
        <title>Comparative genomics of Fusobacterium necrophorum wild isolates.</title>
        <authorList>
            <person name="Kittichotirat W."/>
            <person name="Bumgarner R.E."/>
            <person name="Lawrence P."/>
        </authorList>
    </citation>
    <scope>NUCLEOTIDE SEQUENCE [LARGE SCALE GENOMIC DNA]</scope>
    <source>
        <strain evidence="16 17">BL</strain>
    </source>
</reference>
<keyword evidence="10 11" id="KW-0961">Cell wall biogenesis/degradation</keyword>
<keyword evidence="2 11" id="KW-0963">Cytoplasm</keyword>
<dbReference type="GO" id="GO:0008765">
    <property type="term" value="F:UDP-N-acetylmuramoylalanyl-D-glutamate-2,6-diaminopimelate ligase activity"/>
    <property type="evidence" value="ECO:0007669"/>
    <property type="project" value="UniProtKB-UniRule"/>
</dbReference>
<keyword evidence="7 11" id="KW-0133">Cell shape</keyword>
<feature type="binding site" evidence="11">
    <location>
        <begin position="415"/>
        <end position="418"/>
    </location>
    <ligand>
        <name>meso-2,6-diaminopimelate</name>
        <dbReference type="ChEBI" id="CHEBI:57791"/>
    </ligand>
</feature>
<dbReference type="NCBIfam" id="NF001126">
    <property type="entry name" value="PRK00139.1-4"/>
    <property type="match status" value="1"/>
</dbReference>
<comment type="caution">
    <text evidence="16">The sequence shown here is derived from an EMBL/GenBank/DDBJ whole genome shotgun (WGS) entry which is preliminary data.</text>
</comment>
<comment type="pathway">
    <text evidence="11 12">Cell wall biogenesis; peptidoglycan biosynthesis.</text>
</comment>
<dbReference type="Pfam" id="PF08245">
    <property type="entry name" value="Mur_ligase_M"/>
    <property type="match status" value="1"/>
</dbReference>
<evidence type="ECO:0000256" key="3">
    <source>
        <dbReference type="ARBA" id="ARBA00022598"/>
    </source>
</evidence>
<name>A0AB73BXG6_9FUSO</name>
<evidence type="ECO:0000313" key="16">
    <source>
        <dbReference type="EMBL" id="KDE64064.1"/>
    </source>
</evidence>
<dbReference type="PANTHER" id="PTHR23135:SF4">
    <property type="entry name" value="UDP-N-ACETYLMURAMOYL-L-ALANYL-D-GLUTAMATE--2,6-DIAMINOPIMELATE LIGASE MURE HOMOLOG, CHLOROPLASTIC"/>
    <property type="match status" value="1"/>
</dbReference>
<evidence type="ECO:0000256" key="11">
    <source>
        <dbReference type="HAMAP-Rule" id="MF_00208"/>
    </source>
</evidence>
<dbReference type="PANTHER" id="PTHR23135">
    <property type="entry name" value="MUR LIGASE FAMILY MEMBER"/>
    <property type="match status" value="1"/>
</dbReference>
<keyword evidence="11" id="KW-0460">Magnesium</keyword>
<feature type="binding site" evidence="11">
    <location>
        <position position="469"/>
    </location>
    <ligand>
        <name>meso-2,6-diaminopimelate</name>
        <dbReference type="ChEBI" id="CHEBI:57791"/>
    </ligand>
</feature>
<comment type="caution">
    <text evidence="11">Lacks conserved residue(s) required for the propagation of feature annotation.</text>
</comment>
<proteinExistence type="inferred from homology"/>
<keyword evidence="9 11" id="KW-0131">Cell cycle</keyword>
<evidence type="ECO:0000256" key="6">
    <source>
        <dbReference type="ARBA" id="ARBA00022840"/>
    </source>
</evidence>
<dbReference type="AlphaFoldDB" id="A0AB73BXG6"/>
<dbReference type="SUPFAM" id="SSF63418">
    <property type="entry name" value="MurE/MurF N-terminal domain"/>
    <property type="match status" value="1"/>
</dbReference>
<evidence type="ECO:0000259" key="14">
    <source>
        <dbReference type="Pfam" id="PF02875"/>
    </source>
</evidence>
<dbReference type="Pfam" id="PF01225">
    <property type="entry name" value="Mur_ligase"/>
    <property type="match status" value="1"/>
</dbReference>
<comment type="similarity">
    <text evidence="1 11">Belongs to the MurCDEF family. MurE subfamily.</text>
</comment>
<feature type="binding site" evidence="11">
    <location>
        <position position="465"/>
    </location>
    <ligand>
        <name>meso-2,6-diaminopimelate</name>
        <dbReference type="ChEBI" id="CHEBI:57791"/>
    </ligand>
</feature>
<feature type="domain" description="Mur ligase C-terminal" evidence="14">
    <location>
        <begin position="342"/>
        <end position="467"/>
    </location>
</feature>
<keyword evidence="5 11" id="KW-0547">Nucleotide-binding</keyword>
<comment type="cofactor">
    <cofactor evidence="11">
        <name>Mg(2+)</name>
        <dbReference type="ChEBI" id="CHEBI:18420"/>
    </cofactor>
</comment>
<dbReference type="InterPro" id="IPR035911">
    <property type="entry name" value="MurE/MurF_N"/>
</dbReference>
<dbReference type="Gene3D" id="3.40.1390.10">
    <property type="entry name" value="MurE/MurF, N-terminal domain"/>
    <property type="match status" value="1"/>
</dbReference>
<feature type="binding site" evidence="11">
    <location>
        <position position="194"/>
    </location>
    <ligand>
        <name>UDP-N-acetyl-alpha-D-muramoyl-L-alanyl-D-glutamate</name>
        <dbReference type="ChEBI" id="CHEBI:83900"/>
    </ligand>
</feature>
<dbReference type="InterPro" id="IPR005761">
    <property type="entry name" value="UDP-N-AcMur-Glu-dNH2Pim_ligase"/>
</dbReference>
<evidence type="ECO:0000256" key="10">
    <source>
        <dbReference type="ARBA" id="ARBA00023316"/>
    </source>
</evidence>
<feature type="binding site" evidence="11">
    <location>
        <begin position="127"/>
        <end position="133"/>
    </location>
    <ligand>
        <name>ATP</name>
        <dbReference type="ChEBI" id="CHEBI:30616"/>
    </ligand>
</feature>
<dbReference type="NCBIfam" id="TIGR01085">
    <property type="entry name" value="murE"/>
    <property type="match status" value="1"/>
</dbReference>
<dbReference type="GO" id="GO:0008360">
    <property type="term" value="P:regulation of cell shape"/>
    <property type="evidence" value="ECO:0007669"/>
    <property type="project" value="UniProtKB-KW"/>
</dbReference>
<sequence length="498" mass="56433">MIGKLKIKMKKGEFPMSKFMNKILEELEYTVLQEPEINTFTGIEHDSRKIVEGNIFVALEGDVVDGHSFIDMAIQKGARLVFVSKEVSCQQGIGYILIKNLRKHLGVLASNFYDWPQKKMKILGVTGTNGKTTTTYLLEQLLGEEKVARFGTIEYKIGKEVIEAPNTTPESLDLIKMIKKAHDQGLEYIVMEVSSHALELGRVNMLEFDGAIFTNLTLDHLDYHKTMEQYFMAKRKLFLKLRGKGIKIFNIDDSYGKRLWEEFHGVSYGMNKADVQGKILAFEGGREEIELSLFGNKKECKIQILGGFNLYNLLGSLALVKELGMSDEDIFSKLGNLKGAPGRFETLDCGQDYMVIIDYAHTGDALENILQAVQEIKSGKIITIFGCGGDRDPRKRPIMAEIAERYSDFVVLTSDNPRTENPESILEEVKSGFTKENHICILERAEAIAEGIRRANKGDMVLIAGKGHETYQILGRKKYHFDDREFARREIVFRKQGR</sequence>
<evidence type="ECO:0000256" key="1">
    <source>
        <dbReference type="ARBA" id="ARBA00005898"/>
    </source>
</evidence>
<dbReference type="GO" id="GO:0051301">
    <property type="term" value="P:cell division"/>
    <property type="evidence" value="ECO:0007669"/>
    <property type="project" value="UniProtKB-KW"/>
</dbReference>
<dbReference type="EMBL" id="JAAC01000049">
    <property type="protein sequence ID" value="KDE64064.1"/>
    <property type="molecule type" value="Genomic_DNA"/>
</dbReference>
<dbReference type="Proteomes" id="UP000027473">
    <property type="component" value="Unassembled WGS sequence"/>
</dbReference>
<dbReference type="InterPro" id="IPR000713">
    <property type="entry name" value="Mur_ligase_N"/>
</dbReference>
<dbReference type="InterPro" id="IPR004101">
    <property type="entry name" value="Mur_ligase_C"/>
</dbReference>
<dbReference type="GO" id="GO:0071555">
    <property type="term" value="P:cell wall organization"/>
    <property type="evidence" value="ECO:0007669"/>
    <property type="project" value="UniProtKB-KW"/>
</dbReference>
<evidence type="ECO:0000313" key="17">
    <source>
        <dbReference type="Proteomes" id="UP000027473"/>
    </source>
</evidence>
<dbReference type="GO" id="GO:0000287">
    <property type="term" value="F:magnesium ion binding"/>
    <property type="evidence" value="ECO:0007669"/>
    <property type="project" value="UniProtKB-UniRule"/>
</dbReference>
<dbReference type="EC" id="6.3.2.13" evidence="11"/>
<dbReference type="HAMAP" id="MF_00208">
    <property type="entry name" value="MurE"/>
    <property type="match status" value="1"/>
</dbReference>
<accession>A0AB73BXG6</accession>
<dbReference type="InterPro" id="IPR036565">
    <property type="entry name" value="Mur-like_cat_sf"/>
</dbReference>
<dbReference type="Pfam" id="PF02875">
    <property type="entry name" value="Mur_ligase_C"/>
    <property type="match status" value="1"/>
</dbReference>
<evidence type="ECO:0000259" key="13">
    <source>
        <dbReference type="Pfam" id="PF01225"/>
    </source>
</evidence>
<dbReference type="GO" id="GO:0005737">
    <property type="term" value="C:cytoplasm"/>
    <property type="evidence" value="ECO:0007669"/>
    <property type="project" value="UniProtKB-SubCell"/>
</dbReference>
<feature type="binding site" evidence="11">
    <location>
        <position position="47"/>
    </location>
    <ligand>
        <name>UDP-N-acetyl-alpha-D-muramoyl-L-alanyl-D-glutamate</name>
        <dbReference type="ChEBI" id="CHEBI:83900"/>
    </ligand>
</feature>
<evidence type="ECO:0000256" key="7">
    <source>
        <dbReference type="ARBA" id="ARBA00022960"/>
    </source>
</evidence>
<dbReference type="PROSITE" id="PS01011">
    <property type="entry name" value="FOLYLPOLYGLU_SYNT_1"/>
    <property type="match status" value="1"/>
</dbReference>
<dbReference type="Gene3D" id="3.90.190.20">
    <property type="entry name" value="Mur ligase, C-terminal domain"/>
    <property type="match status" value="1"/>
</dbReference>
<dbReference type="SUPFAM" id="SSF53623">
    <property type="entry name" value="MurD-like peptide ligases, catalytic domain"/>
    <property type="match status" value="1"/>
</dbReference>
<comment type="subcellular location">
    <subcellularLocation>
        <location evidence="11 12">Cytoplasm</location>
    </subcellularLocation>
</comment>
<feature type="binding site" evidence="11">
    <location>
        <position position="391"/>
    </location>
    <ligand>
        <name>meso-2,6-diaminopimelate</name>
        <dbReference type="ChEBI" id="CHEBI:57791"/>
    </ligand>
</feature>
<comment type="function">
    <text evidence="11">Catalyzes the addition of meso-diaminopimelic acid to the nucleotide precursor UDP-N-acetylmuramoyl-L-alanyl-D-glutamate (UMAG) in the biosynthesis of bacterial cell-wall peptidoglycan.</text>
</comment>
<evidence type="ECO:0000256" key="2">
    <source>
        <dbReference type="ARBA" id="ARBA00022490"/>
    </source>
</evidence>
<dbReference type="InterPro" id="IPR036615">
    <property type="entry name" value="Mur_ligase_C_dom_sf"/>
</dbReference>
<evidence type="ECO:0000256" key="5">
    <source>
        <dbReference type="ARBA" id="ARBA00022741"/>
    </source>
</evidence>
<evidence type="ECO:0000256" key="9">
    <source>
        <dbReference type="ARBA" id="ARBA00023306"/>
    </source>
</evidence>
<gene>
    <name evidence="11" type="primary">murE</name>
    <name evidence="16" type="ORF">FUSO3_03575</name>
</gene>
<feature type="modified residue" description="N6-carboxylysine" evidence="11">
    <location>
        <position position="234"/>
    </location>
</feature>
<dbReference type="Gene3D" id="3.40.1190.10">
    <property type="entry name" value="Mur-like, catalytic domain"/>
    <property type="match status" value="1"/>
</dbReference>
<comment type="PTM">
    <text evidence="11">Carboxylation is probably crucial for Mg(2+) binding and, consequently, for the gamma-phosphate positioning of ATP.</text>
</comment>
<dbReference type="InterPro" id="IPR018109">
    <property type="entry name" value="Folylpolyglutamate_synth_CS"/>
</dbReference>